<feature type="repeat" description="WD" evidence="3">
    <location>
        <begin position="269"/>
        <end position="310"/>
    </location>
</feature>
<dbReference type="Pfam" id="PF00400">
    <property type="entry name" value="WD40"/>
    <property type="match status" value="3"/>
</dbReference>
<dbReference type="Gene3D" id="2.130.10.10">
    <property type="entry name" value="YVTN repeat-like/Quinoprotein amine dehydrogenase"/>
    <property type="match status" value="2"/>
</dbReference>
<proteinExistence type="predicted"/>
<dbReference type="GO" id="GO:0120330">
    <property type="term" value="C:rixosome complex"/>
    <property type="evidence" value="ECO:0007669"/>
    <property type="project" value="TreeGrafter"/>
</dbReference>
<dbReference type="PROSITE" id="PS50082">
    <property type="entry name" value="WD_REPEATS_2"/>
    <property type="match status" value="3"/>
</dbReference>
<dbReference type="InterPro" id="IPR015943">
    <property type="entry name" value="WD40/YVTN_repeat-like_dom_sf"/>
</dbReference>
<dbReference type="InterPro" id="IPR020472">
    <property type="entry name" value="WD40_PAC1"/>
</dbReference>
<dbReference type="GO" id="GO:0005656">
    <property type="term" value="C:nuclear pre-replicative complex"/>
    <property type="evidence" value="ECO:0007669"/>
    <property type="project" value="TreeGrafter"/>
</dbReference>
<keyword evidence="1 3" id="KW-0853">WD repeat</keyword>
<accession>A0AAV1E7Y9</accession>
<dbReference type="PRINTS" id="PR00320">
    <property type="entry name" value="GPROTEINBRPT"/>
</dbReference>
<dbReference type="PROSITE" id="PS50294">
    <property type="entry name" value="WD_REPEATS_REGION"/>
    <property type="match status" value="2"/>
</dbReference>
<evidence type="ECO:0000256" key="2">
    <source>
        <dbReference type="ARBA" id="ARBA00022737"/>
    </source>
</evidence>
<evidence type="ECO:0000256" key="4">
    <source>
        <dbReference type="SAM" id="MobiDB-lite"/>
    </source>
</evidence>
<reference evidence="5" key="1">
    <citation type="submission" date="2023-03" db="EMBL/GenBank/DDBJ databases">
        <authorList>
            <person name="Julca I."/>
        </authorList>
    </citation>
    <scope>NUCLEOTIDE SEQUENCE</scope>
</reference>
<dbReference type="GO" id="GO:0006261">
    <property type="term" value="P:DNA-templated DNA replication"/>
    <property type="evidence" value="ECO:0007669"/>
    <property type="project" value="TreeGrafter"/>
</dbReference>
<feature type="repeat" description="WD" evidence="3">
    <location>
        <begin position="122"/>
        <end position="155"/>
    </location>
</feature>
<dbReference type="InterPro" id="IPR001680">
    <property type="entry name" value="WD40_rpt"/>
</dbReference>
<feature type="repeat" description="WD" evidence="3">
    <location>
        <begin position="175"/>
        <end position="218"/>
    </location>
</feature>
<sequence length="442" mass="49009">METELVLASINAGISCWDLRSGAAQHAHFRSASSTPAHGLTSIDFADGNRVIAATHVREAKKSSGSVLYWTWNKHEPEVKSFLFEPILALVSHSEAGYIVGGSKSGKIYIWEVSTGNLLTKWDAHLRAVTCLVFSDDKSLLISGSEEGGVRVWSLFMIFNEVQREQAKYIYEYSFSEHSLKVTDIAVGYGGCNAVILSSSEDHTCKIWSLSGRKLLRSVKFPSIIDAVALDPVEHVFFAGGRDGKIYEAALSAQVKLHHSYGEHIIRSSSEHSKAITCLKLSLDGRLLISGSEDGMVRVWDTKTLHIIRVFRHDAKVSSPGPVSNVLVISQPLPRTSVTSQAVSSRRHELKPLKMSSDSPHENVKASLKSDDHTDYSNICVQTLLQKQIKELQQQGSSAANGMETERVKLELKETQQMNQQWKRKFDDLYGLYVSEIMEGST</sequence>
<dbReference type="SUPFAM" id="SSF50998">
    <property type="entry name" value="Quinoprotein alcohol dehydrogenase-like"/>
    <property type="match status" value="1"/>
</dbReference>
<feature type="region of interest" description="Disordered" evidence="4">
    <location>
        <begin position="338"/>
        <end position="369"/>
    </location>
</feature>
<evidence type="ECO:0000256" key="1">
    <source>
        <dbReference type="ARBA" id="ARBA00022574"/>
    </source>
</evidence>
<dbReference type="Proteomes" id="UP001161247">
    <property type="component" value="Chromosome 8"/>
</dbReference>
<dbReference type="PANTHER" id="PTHR18763">
    <property type="entry name" value="WD-REPEAT PROTEIN 18"/>
    <property type="match status" value="1"/>
</dbReference>
<keyword evidence="2" id="KW-0677">Repeat</keyword>
<dbReference type="PROSITE" id="PS00678">
    <property type="entry name" value="WD_REPEATS_1"/>
    <property type="match status" value="1"/>
</dbReference>
<dbReference type="SMART" id="SM00320">
    <property type="entry name" value="WD40"/>
    <property type="match status" value="5"/>
</dbReference>
<evidence type="ECO:0000313" key="5">
    <source>
        <dbReference type="EMBL" id="CAI9115787.1"/>
    </source>
</evidence>
<keyword evidence="6" id="KW-1185">Reference proteome</keyword>
<dbReference type="EMBL" id="OX459125">
    <property type="protein sequence ID" value="CAI9115787.1"/>
    <property type="molecule type" value="Genomic_DNA"/>
</dbReference>
<evidence type="ECO:0000313" key="6">
    <source>
        <dbReference type="Proteomes" id="UP001161247"/>
    </source>
</evidence>
<evidence type="ECO:0000256" key="3">
    <source>
        <dbReference type="PROSITE-ProRule" id="PRU00221"/>
    </source>
</evidence>
<dbReference type="InterPro" id="IPR011047">
    <property type="entry name" value="Quinoprotein_ADH-like_sf"/>
</dbReference>
<dbReference type="AlphaFoldDB" id="A0AAV1E7Y9"/>
<gene>
    <name evidence="5" type="ORF">OLC1_LOCUS22242</name>
</gene>
<dbReference type="InterPro" id="IPR019775">
    <property type="entry name" value="WD40_repeat_CS"/>
</dbReference>
<protein>
    <submittedName>
        <fullName evidence="5">OLC1v1016782C2</fullName>
    </submittedName>
</protein>
<feature type="compositionally biased region" description="Basic and acidic residues" evidence="4">
    <location>
        <begin position="359"/>
        <end position="369"/>
    </location>
</feature>
<organism evidence="5 6">
    <name type="scientific">Oldenlandia corymbosa var. corymbosa</name>
    <dbReference type="NCBI Taxonomy" id="529605"/>
    <lineage>
        <taxon>Eukaryota</taxon>
        <taxon>Viridiplantae</taxon>
        <taxon>Streptophyta</taxon>
        <taxon>Embryophyta</taxon>
        <taxon>Tracheophyta</taxon>
        <taxon>Spermatophyta</taxon>
        <taxon>Magnoliopsida</taxon>
        <taxon>eudicotyledons</taxon>
        <taxon>Gunneridae</taxon>
        <taxon>Pentapetalae</taxon>
        <taxon>asterids</taxon>
        <taxon>lamiids</taxon>
        <taxon>Gentianales</taxon>
        <taxon>Rubiaceae</taxon>
        <taxon>Rubioideae</taxon>
        <taxon>Spermacoceae</taxon>
        <taxon>Hedyotis-Oldenlandia complex</taxon>
        <taxon>Oldenlandia</taxon>
    </lineage>
</organism>
<dbReference type="GO" id="GO:0006364">
    <property type="term" value="P:rRNA processing"/>
    <property type="evidence" value="ECO:0007669"/>
    <property type="project" value="TreeGrafter"/>
</dbReference>
<name>A0AAV1E7Y9_OLDCO</name>
<dbReference type="PANTHER" id="PTHR18763:SF0">
    <property type="entry name" value="WD REPEAT-CONTAINING PROTEIN 18"/>
    <property type="match status" value="1"/>
</dbReference>
<dbReference type="InterPro" id="IPR045227">
    <property type="entry name" value="WDR18/Ipi3/RID3"/>
</dbReference>